<dbReference type="Proteomes" id="UP000799291">
    <property type="component" value="Unassembled WGS sequence"/>
</dbReference>
<keyword evidence="2" id="KW-1185">Reference proteome</keyword>
<proteinExistence type="predicted"/>
<dbReference type="PANTHER" id="PTHR39596">
    <property type="match status" value="1"/>
</dbReference>
<protein>
    <recommendedName>
        <fullName evidence="3">Heterokaryon incompatibility domain-containing protein</fullName>
    </recommendedName>
</protein>
<evidence type="ECO:0008006" key="3">
    <source>
        <dbReference type="Google" id="ProtNLM"/>
    </source>
</evidence>
<sequence length="490" mass="55948">MVQRAPDVVIFLQRNLLVGLPKDMSKEFAERTRTSERISGDVCLSAAALADSMDVRGTRLSEVALIETLWHARARDPHLREPNPFWIDNSFVSKLLRHSGWLSQEIAGLPQDIRFRYYLSFFTQRAAQAQRRASVASLLKGHIKKEIYSAVHVDANCNCTWFGSELPLMHDPEDSFCLISLGDRPGGRFICVHRTSLALSEKRAPFVAFSHVRSDGLGSSTSNSLPECQISLLQKLSDRLLPNERAPIPFYIDTLCVPLNGVAKRNALRNILYLFRFADKVLVLDATLQKTPASLSQESLTRFRYSVWSKRLWTILECAVSREVSFRFRDQNLSLDTMLKSYNSGNEFPLLRAHHLEFEAKQLPHAFFERLSGALTVLSDDMQLAEALRHEETSEEEMENMRSLREGYDRWHLRTVLRLGFLALPQMRYFPEDNESAYLTMVVTAIYAEYSHFRSDEARSLLGKKVDPAALFARLRRIQALTSGLDKGMQ</sequence>
<dbReference type="OrthoDB" id="3940282at2759"/>
<dbReference type="PANTHER" id="PTHR39596:SF2">
    <property type="entry name" value="HET DOMAIN PROTEIN (AFU_ORTHOLOGUE AFUA_1G17550)-RELATED"/>
    <property type="match status" value="1"/>
</dbReference>
<dbReference type="AlphaFoldDB" id="A0A6G1ICE6"/>
<dbReference type="EMBL" id="MU005654">
    <property type="protein sequence ID" value="KAF2675663.1"/>
    <property type="molecule type" value="Genomic_DNA"/>
</dbReference>
<reference evidence="1" key="1">
    <citation type="journal article" date="2020" name="Stud. Mycol.">
        <title>101 Dothideomycetes genomes: a test case for predicting lifestyles and emergence of pathogens.</title>
        <authorList>
            <person name="Haridas S."/>
            <person name="Albert R."/>
            <person name="Binder M."/>
            <person name="Bloem J."/>
            <person name="Labutti K."/>
            <person name="Salamov A."/>
            <person name="Andreopoulos B."/>
            <person name="Baker S."/>
            <person name="Barry K."/>
            <person name="Bills G."/>
            <person name="Bluhm B."/>
            <person name="Cannon C."/>
            <person name="Castanera R."/>
            <person name="Culley D."/>
            <person name="Daum C."/>
            <person name="Ezra D."/>
            <person name="Gonzalez J."/>
            <person name="Henrissat B."/>
            <person name="Kuo A."/>
            <person name="Liang C."/>
            <person name="Lipzen A."/>
            <person name="Lutzoni F."/>
            <person name="Magnuson J."/>
            <person name="Mondo S."/>
            <person name="Nolan M."/>
            <person name="Ohm R."/>
            <person name="Pangilinan J."/>
            <person name="Park H.-J."/>
            <person name="Ramirez L."/>
            <person name="Alfaro M."/>
            <person name="Sun H."/>
            <person name="Tritt A."/>
            <person name="Yoshinaga Y."/>
            <person name="Zwiers L.-H."/>
            <person name="Turgeon B."/>
            <person name="Goodwin S."/>
            <person name="Spatafora J."/>
            <person name="Crous P."/>
            <person name="Grigoriev I."/>
        </authorList>
    </citation>
    <scope>NUCLEOTIDE SEQUENCE</scope>
    <source>
        <strain evidence="1">CBS 122367</strain>
    </source>
</reference>
<evidence type="ECO:0000313" key="1">
    <source>
        <dbReference type="EMBL" id="KAF2675663.1"/>
    </source>
</evidence>
<gene>
    <name evidence="1" type="ORF">K458DRAFT_411072</name>
</gene>
<accession>A0A6G1ICE6</accession>
<name>A0A6G1ICE6_9PLEO</name>
<evidence type="ECO:0000313" key="2">
    <source>
        <dbReference type="Proteomes" id="UP000799291"/>
    </source>
</evidence>
<organism evidence="1 2">
    <name type="scientific">Lentithecium fluviatile CBS 122367</name>
    <dbReference type="NCBI Taxonomy" id="1168545"/>
    <lineage>
        <taxon>Eukaryota</taxon>
        <taxon>Fungi</taxon>
        <taxon>Dikarya</taxon>
        <taxon>Ascomycota</taxon>
        <taxon>Pezizomycotina</taxon>
        <taxon>Dothideomycetes</taxon>
        <taxon>Pleosporomycetidae</taxon>
        <taxon>Pleosporales</taxon>
        <taxon>Massarineae</taxon>
        <taxon>Lentitheciaceae</taxon>
        <taxon>Lentithecium</taxon>
    </lineage>
</organism>